<feature type="region of interest" description="Disordered" evidence="1">
    <location>
        <begin position="1"/>
        <end position="51"/>
    </location>
</feature>
<dbReference type="EMBL" id="RBNI01007169">
    <property type="protein sequence ID" value="RUP45517.1"/>
    <property type="molecule type" value="Genomic_DNA"/>
</dbReference>
<dbReference type="Proteomes" id="UP000268093">
    <property type="component" value="Unassembled WGS sequence"/>
</dbReference>
<dbReference type="SUPFAM" id="SSF50249">
    <property type="entry name" value="Nucleic acid-binding proteins"/>
    <property type="match status" value="3"/>
</dbReference>
<dbReference type="InterPro" id="IPR012340">
    <property type="entry name" value="NA-bd_OB-fold"/>
</dbReference>
<comment type="caution">
    <text evidence="2">The sequence shown here is derived from an EMBL/GenBank/DDBJ whole genome shotgun (WGS) entry which is preliminary data.</text>
</comment>
<reference evidence="2 3" key="1">
    <citation type="journal article" date="2018" name="New Phytol.">
        <title>Phylogenomics of Endogonaceae and evolution of mycorrhizas within Mucoromycota.</title>
        <authorList>
            <person name="Chang Y."/>
            <person name="Desiro A."/>
            <person name="Na H."/>
            <person name="Sandor L."/>
            <person name="Lipzen A."/>
            <person name="Clum A."/>
            <person name="Barry K."/>
            <person name="Grigoriev I.V."/>
            <person name="Martin F.M."/>
            <person name="Stajich J.E."/>
            <person name="Smith M.E."/>
            <person name="Bonito G."/>
            <person name="Spatafora J.W."/>
        </authorList>
    </citation>
    <scope>NUCLEOTIDE SEQUENCE [LARGE SCALE GENOMIC DNA]</scope>
    <source>
        <strain evidence="2 3">GMNB39</strain>
    </source>
</reference>
<protein>
    <recommendedName>
        <fullName evidence="4">Replication protein A OB domain-containing protein</fullName>
    </recommendedName>
</protein>
<evidence type="ECO:0000313" key="2">
    <source>
        <dbReference type="EMBL" id="RUP45517.1"/>
    </source>
</evidence>
<proteinExistence type="predicted"/>
<dbReference type="Gene3D" id="2.40.50.140">
    <property type="entry name" value="Nucleic acid-binding proteins"/>
    <property type="match status" value="3"/>
</dbReference>
<accession>A0A433D3T2</accession>
<organism evidence="2 3">
    <name type="scientific">Jimgerdemannia flammicorona</name>
    <dbReference type="NCBI Taxonomy" id="994334"/>
    <lineage>
        <taxon>Eukaryota</taxon>
        <taxon>Fungi</taxon>
        <taxon>Fungi incertae sedis</taxon>
        <taxon>Mucoromycota</taxon>
        <taxon>Mucoromycotina</taxon>
        <taxon>Endogonomycetes</taxon>
        <taxon>Endogonales</taxon>
        <taxon>Endogonaceae</taxon>
        <taxon>Jimgerdemannia</taxon>
    </lineage>
</organism>
<name>A0A433D3T2_9FUNG</name>
<evidence type="ECO:0000313" key="3">
    <source>
        <dbReference type="Proteomes" id="UP000268093"/>
    </source>
</evidence>
<feature type="compositionally biased region" description="Polar residues" evidence="1">
    <location>
        <begin position="1"/>
        <end position="11"/>
    </location>
</feature>
<dbReference type="AlphaFoldDB" id="A0A433D3T2"/>
<keyword evidence="3" id="KW-1185">Reference proteome</keyword>
<feature type="compositionally biased region" description="Basic and acidic residues" evidence="1">
    <location>
        <begin position="22"/>
        <end position="33"/>
    </location>
</feature>
<evidence type="ECO:0008006" key="4">
    <source>
        <dbReference type="Google" id="ProtNLM"/>
    </source>
</evidence>
<gene>
    <name evidence="2" type="ORF">BC936DRAFT_148070</name>
</gene>
<evidence type="ECO:0000256" key="1">
    <source>
        <dbReference type="SAM" id="MobiDB-lite"/>
    </source>
</evidence>
<sequence length="447" mass="50695">MTKRPISTISDKATDSGRNVRPRHDAKQVEHGRPHAPRPLPPPPKISVEHGNHIPLSELSVNKDHPLRQTIRVIVRSINEKSYTKKKGGGDGLMAWAMIEDSNGMQAKITAFDKLAQKLKNLESGQRYLITKFTVGLPYYPNSAHSYDLMWQFDTKCDRYTGGDTVLPLKTTPLNLFCVSKMDNAISIIGMLVFVGPSTTANGRMRRDIFIQEDETFRIIKVTVWGKIAKLKDDEELKHYTITIINAQLNIYNGGLSLSASNVEVGDPRIHPESDVDINYFGTPIPRGTNTLSVLKDVLGLENMNYRTSLVTMSLIDYSVYWKEVCCGKTTLSICGVCQNVDLVKEYDCKVTISDSTADIEMIISDRAMHRFFGKSAGEMFNLGSDEREHIFATIKYMLCLIDYTIRYNSETGFRFYTITEIHRYNDEEFSEHLGKLVEQLKEQQKL</sequence>